<keyword evidence="4" id="KW-0676">Redox-active center</keyword>
<dbReference type="InterPro" id="IPR017937">
    <property type="entry name" value="Thioredoxin_CS"/>
</dbReference>
<evidence type="ECO:0000256" key="2">
    <source>
        <dbReference type="ARBA" id="ARBA00022748"/>
    </source>
</evidence>
<dbReference type="InterPro" id="IPR013766">
    <property type="entry name" value="Thioredoxin_domain"/>
</dbReference>
<dbReference type="Pfam" id="PF00578">
    <property type="entry name" value="AhpC-TSA"/>
    <property type="match status" value="1"/>
</dbReference>
<organism evidence="7 8">
    <name type="scientific">Mucilaginibacter terrenus</name>
    <dbReference type="NCBI Taxonomy" id="2482727"/>
    <lineage>
        <taxon>Bacteria</taxon>
        <taxon>Pseudomonadati</taxon>
        <taxon>Bacteroidota</taxon>
        <taxon>Sphingobacteriia</taxon>
        <taxon>Sphingobacteriales</taxon>
        <taxon>Sphingobacteriaceae</taxon>
        <taxon>Mucilaginibacter</taxon>
    </lineage>
</organism>
<evidence type="ECO:0000256" key="1">
    <source>
        <dbReference type="ARBA" id="ARBA00004196"/>
    </source>
</evidence>
<keyword evidence="5" id="KW-0732">Signal</keyword>
<name>A0A3E2NMA6_9SPHI</name>
<keyword evidence="8" id="KW-1185">Reference proteome</keyword>
<evidence type="ECO:0000256" key="3">
    <source>
        <dbReference type="ARBA" id="ARBA00023157"/>
    </source>
</evidence>
<dbReference type="Pfam" id="PF14289">
    <property type="entry name" value="DUF4369"/>
    <property type="match status" value="1"/>
</dbReference>
<dbReference type="PROSITE" id="PS00194">
    <property type="entry name" value="THIOREDOXIN_1"/>
    <property type="match status" value="1"/>
</dbReference>
<evidence type="ECO:0000313" key="8">
    <source>
        <dbReference type="Proteomes" id="UP000260823"/>
    </source>
</evidence>
<feature type="chain" id="PRO_5017599253" evidence="5">
    <location>
        <begin position="20"/>
        <end position="401"/>
    </location>
</feature>
<feature type="domain" description="Thioredoxin" evidence="6">
    <location>
        <begin position="250"/>
        <end position="400"/>
    </location>
</feature>
<evidence type="ECO:0000256" key="4">
    <source>
        <dbReference type="ARBA" id="ARBA00023284"/>
    </source>
</evidence>
<dbReference type="InterPro" id="IPR025380">
    <property type="entry name" value="DUF4369"/>
</dbReference>
<reference evidence="7 8" key="1">
    <citation type="submission" date="2018-08" db="EMBL/GenBank/DDBJ databases">
        <title>Mucilaginibacter terrae sp. nov., isolated from manganese diggings.</title>
        <authorList>
            <person name="Huang Y."/>
            <person name="Zhou Z."/>
        </authorList>
    </citation>
    <scope>NUCLEOTIDE SEQUENCE [LARGE SCALE GENOMIC DNA]</scope>
    <source>
        <strain evidence="7 8">ZH6</strain>
    </source>
</reference>
<comment type="caution">
    <text evidence="7">The sequence shown here is derived from an EMBL/GenBank/DDBJ whole genome shotgun (WGS) entry which is preliminary data.</text>
</comment>
<dbReference type="AlphaFoldDB" id="A0A3E2NMA6"/>
<gene>
    <name evidence="7" type="ORF">DYU05_15920</name>
</gene>
<evidence type="ECO:0000256" key="5">
    <source>
        <dbReference type="SAM" id="SignalP"/>
    </source>
</evidence>
<dbReference type="CDD" id="cd02966">
    <property type="entry name" value="TlpA_like_family"/>
    <property type="match status" value="1"/>
</dbReference>
<dbReference type="GO" id="GO:0016491">
    <property type="term" value="F:oxidoreductase activity"/>
    <property type="evidence" value="ECO:0007669"/>
    <property type="project" value="InterPro"/>
</dbReference>
<proteinExistence type="predicted"/>
<protein>
    <submittedName>
        <fullName evidence="7">DUF4369 domain-containing protein</fullName>
    </submittedName>
</protein>
<comment type="subcellular location">
    <subcellularLocation>
        <location evidence="1">Cell envelope</location>
    </subcellularLocation>
</comment>
<dbReference type="GO" id="GO:0016209">
    <property type="term" value="F:antioxidant activity"/>
    <property type="evidence" value="ECO:0007669"/>
    <property type="project" value="InterPro"/>
</dbReference>
<dbReference type="Proteomes" id="UP000260823">
    <property type="component" value="Unassembled WGS sequence"/>
</dbReference>
<dbReference type="PANTHER" id="PTHR42852:SF6">
    <property type="entry name" value="THIOL:DISULFIDE INTERCHANGE PROTEIN DSBE"/>
    <property type="match status" value="1"/>
</dbReference>
<evidence type="ECO:0000259" key="6">
    <source>
        <dbReference type="PROSITE" id="PS51352"/>
    </source>
</evidence>
<evidence type="ECO:0000313" key="7">
    <source>
        <dbReference type="EMBL" id="RFZ82108.1"/>
    </source>
</evidence>
<keyword evidence="3" id="KW-1015">Disulfide bond</keyword>
<dbReference type="InterPro" id="IPR000866">
    <property type="entry name" value="AhpC/TSA"/>
</dbReference>
<accession>A0A3E2NMA6</accession>
<dbReference type="GO" id="GO:0030313">
    <property type="term" value="C:cell envelope"/>
    <property type="evidence" value="ECO:0007669"/>
    <property type="project" value="UniProtKB-SubCell"/>
</dbReference>
<dbReference type="PANTHER" id="PTHR42852">
    <property type="entry name" value="THIOL:DISULFIDE INTERCHANGE PROTEIN DSBE"/>
    <property type="match status" value="1"/>
</dbReference>
<feature type="signal peptide" evidence="5">
    <location>
        <begin position="1"/>
        <end position="19"/>
    </location>
</feature>
<dbReference type="GO" id="GO:0017004">
    <property type="term" value="P:cytochrome complex assembly"/>
    <property type="evidence" value="ECO:0007669"/>
    <property type="project" value="UniProtKB-KW"/>
</dbReference>
<dbReference type="EMBL" id="QWDE01000003">
    <property type="protein sequence ID" value="RFZ82108.1"/>
    <property type="molecule type" value="Genomic_DNA"/>
</dbReference>
<dbReference type="InterPro" id="IPR050553">
    <property type="entry name" value="Thioredoxin_ResA/DsbE_sf"/>
</dbReference>
<dbReference type="Gene3D" id="3.40.30.10">
    <property type="entry name" value="Glutaredoxin"/>
    <property type="match status" value="1"/>
</dbReference>
<dbReference type="PROSITE" id="PS51352">
    <property type="entry name" value="THIOREDOXIN_2"/>
    <property type="match status" value="1"/>
</dbReference>
<dbReference type="RefSeq" id="WP_117384133.1">
    <property type="nucleotide sequence ID" value="NZ_QWDE01000003.1"/>
</dbReference>
<dbReference type="OrthoDB" id="750178at2"/>
<dbReference type="InterPro" id="IPR036249">
    <property type="entry name" value="Thioredoxin-like_sf"/>
</dbReference>
<sequence>MKKVFLLLSLVCVTCGAVAQEHFSLSGNFVNVPANANVAIAYTLPNGNRKVDSCMLNNGDFNFSGIFSGTQMIYMTTYTGKFEMAGDDQPNVVNIFVDPGKVVVDGDFRNLKGLTVNGSHSQKEFELLDARYKAIQTRAQPALAVYRKLNEAYTLAKKDSTQKKLQDSLQSQMHFVENQFEQFSNEFTKNGISFIKSHPNSYVSAFQLLVYSSRLPIDTIKNYYGHFTSQIKNSTYGKEIRKNIDAAEASTIGKPAFAFATVDINGKSIALADFKNKYVLLDFWASWCVPCRESTPHLLETYKKYHSKGMEVIAIADDDRTRGAWKKAVAADGTFVWHNVLRGMVVTKKGMDVTNSISDKYGVQVLPTKVLINPEGIIIGRYRGVEDAAALDKKLEEVLGN</sequence>
<keyword evidence="2" id="KW-0201">Cytochrome c-type biogenesis</keyword>
<dbReference type="SUPFAM" id="SSF52833">
    <property type="entry name" value="Thioredoxin-like"/>
    <property type="match status" value="1"/>
</dbReference>